<comment type="caution">
    <text evidence="1">The sequence shown here is derived from an EMBL/GenBank/DDBJ whole genome shotgun (WGS) entry which is preliminary data.</text>
</comment>
<accession>A0ABQ4NHF0</accession>
<keyword evidence="2" id="KW-1185">Reference proteome</keyword>
<reference evidence="1 2" key="1">
    <citation type="submission" date="2021-05" db="EMBL/GenBank/DDBJ databases">
        <title>Bacteria Genome sequencing.</title>
        <authorList>
            <person name="Takabe Y."/>
            <person name="Nakajima Y."/>
            <person name="Suzuki S."/>
            <person name="Shiozaki T."/>
        </authorList>
    </citation>
    <scope>NUCLEOTIDE SEQUENCE [LARGE SCALE GENOMIC DNA]</scope>
    <source>
        <strain evidence="1 2">AI_62</strain>
    </source>
</reference>
<evidence type="ECO:0000313" key="2">
    <source>
        <dbReference type="Proteomes" id="UP000786693"/>
    </source>
</evidence>
<sequence>MTKLEQAIEALRALPPDEQELIAEELLFRLSSPSAMTPEQRTIVEERLRQGLAEAERGEGIPIDEFRAKAEARIAKD</sequence>
<gene>
    <name evidence="1" type="ORF">JANAI62_03290</name>
</gene>
<name>A0ABQ4NHF0_9RHOB</name>
<dbReference type="EMBL" id="BPFH01000001">
    <property type="protein sequence ID" value="GIT93706.1"/>
    <property type="molecule type" value="Genomic_DNA"/>
</dbReference>
<organism evidence="1 2">
    <name type="scientific">Jannaschia pagri</name>
    <dbReference type="NCBI Taxonomy" id="2829797"/>
    <lineage>
        <taxon>Bacteria</taxon>
        <taxon>Pseudomonadati</taxon>
        <taxon>Pseudomonadota</taxon>
        <taxon>Alphaproteobacteria</taxon>
        <taxon>Rhodobacterales</taxon>
        <taxon>Roseobacteraceae</taxon>
        <taxon>Jannaschia</taxon>
    </lineage>
</organism>
<proteinExistence type="predicted"/>
<protein>
    <recommendedName>
        <fullName evidence="3">Addiction module component, TIGR02574 family</fullName>
    </recommendedName>
</protein>
<evidence type="ECO:0008006" key="3">
    <source>
        <dbReference type="Google" id="ProtNLM"/>
    </source>
</evidence>
<dbReference type="RefSeq" id="WP_220747225.1">
    <property type="nucleotide sequence ID" value="NZ_BPFH01000001.1"/>
</dbReference>
<dbReference type="Proteomes" id="UP000786693">
    <property type="component" value="Unassembled WGS sequence"/>
</dbReference>
<evidence type="ECO:0000313" key="1">
    <source>
        <dbReference type="EMBL" id="GIT93706.1"/>
    </source>
</evidence>